<organism evidence="1">
    <name type="scientific">uncultured Synechococcales cyanobacterium</name>
    <dbReference type="NCBI Taxonomy" id="1936017"/>
    <lineage>
        <taxon>Bacteria</taxon>
        <taxon>Bacillati</taxon>
        <taxon>Cyanobacteriota</taxon>
        <taxon>Cyanophyceae</taxon>
        <taxon>Synechococcales</taxon>
        <taxon>environmental samples</taxon>
    </lineage>
</organism>
<reference evidence="1" key="1">
    <citation type="submission" date="2020-02" db="EMBL/GenBank/DDBJ databases">
        <authorList>
            <person name="Meier V. D."/>
        </authorList>
    </citation>
    <scope>NUCLEOTIDE SEQUENCE</scope>
    <source>
        <strain evidence="1">AVDCRST_MAG81</strain>
    </source>
</reference>
<accession>A0A6J4VWR3</accession>
<gene>
    <name evidence="1" type="ORF">AVDCRST_MAG81-4170</name>
</gene>
<protein>
    <submittedName>
        <fullName evidence="1">Uncharacterized protein</fullName>
    </submittedName>
</protein>
<name>A0A6J4VWR3_9CYAN</name>
<dbReference type="AlphaFoldDB" id="A0A6J4VWR3"/>
<evidence type="ECO:0000313" key="1">
    <source>
        <dbReference type="EMBL" id="CAA9587402.1"/>
    </source>
</evidence>
<proteinExistence type="predicted"/>
<dbReference type="EMBL" id="CADCWO010000213">
    <property type="protein sequence ID" value="CAA9587402.1"/>
    <property type="molecule type" value="Genomic_DNA"/>
</dbReference>
<sequence>MAVQKLDRKTRLSSLASNTLSYGRAKRYASSKLKVTANERCDRVTQPSSGVT</sequence>